<dbReference type="Proteomes" id="UP000007151">
    <property type="component" value="Unassembled WGS sequence"/>
</dbReference>
<comment type="caution">
    <text evidence="2">The sequence shown here is derived from an EMBL/GenBank/DDBJ whole genome shotgun (WGS) entry which is preliminary data.</text>
</comment>
<gene>
    <name evidence="2" type="ORF">KGM_203897A</name>
</gene>
<dbReference type="PANTHER" id="PTHR11106:SF72">
    <property type="entry name" value="GANGLIOSIDE-INDUCED DIFFERENTIATION-ASSOCIATED PROTEIN 2"/>
    <property type="match status" value="1"/>
</dbReference>
<feature type="non-terminal residue" evidence="2">
    <location>
        <position position="67"/>
    </location>
</feature>
<dbReference type="AlphaFoldDB" id="A0A212FPP6"/>
<dbReference type="InterPro" id="IPR002589">
    <property type="entry name" value="Macro_dom"/>
</dbReference>
<reference evidence="2 3" key="1">
    <citation type="journal article" date="2011" name="Cell">
        <title>The monarch butterfly genome yields insights into long-distance migration.</title>
        <authorList>
            <person name="Zhan S."/>
            <person name="Merlin C."/>
            <person name="Boore J.L."/>
            <person name="Reppert S.M."/>
        </authorList>
    </citation>
    <scope>NUCLEOTIDE SEQUENCE [LARGE SCALE GENOMIC DNA]</scope>
    <source>
        <strain evidence="2">F-2</strain>
    </source>
</reference>
<dbReference type="InterPro" id="IPR043472">
    <property type="entry name" value="Macro_dom-like"/>
</dbReference>
<evidence type="ECO:0000313" key="2">
    <source>
        <dbReference type="EMBL" id="OWR55728.1"/>
    </source>
</evidence>
<keyword evidence="3" id="KW-1185">Reference proteome</keyword>
<evidence type="ECO:0000259" key="1">
    <source>
        <dbReference type="PROSITE" id="PS51154"/>
    </source>
</evidence>
<name>A0A212FPP6_DANPL</name>
<dbReference type="EMBL" id="AGBW02001022">
    <property type="protein sequence ID" value="OWR55728.1"/>
    <property type="molecule type" value="Genomic_DNA"/>
</dbReference>
<dbReference type="Gene3D" id="3.40.220.10">
    <property type="entry name" value="Leucine Aminopeptidase, subunit E, domain 1"/>
    <property type="match status" value="1"/>
</dbReference>
<dbReference type="KEGG" id="dpl:KGM_203897A"/>
<protein>
    <submittedName>
        <fullName evidence="2">Ganglioside induced differentiation associated protein</fullName>
    </submittedName>
</protein>
<dbReference type="InParanoid" id="A0A212FPP6"/>
<dbReference type="Pfam" id="PF01661">
    <property type="entry name" value="Macro"/>
    <property type="match status" value="1"/>
</dbReference>
<dbReference type="PANTHER" id="PTHR11106">
    <property type="entry name" value="GANGLIOSIDE INDUCED DIFFERENTIATION ASSOCIATED PROTEIN 2-RELATED"/>
    <property type="match status" value="1"/>
</dbReference>
<proteinExistence type="predicted"/>
<dbReference type="SUPFAM" id="SSF52949">
    <property type="entry name" value="Macro domain-like"/>
    <property type="match status" value="1"/>
</dbReference>
<organism evidence="2 3">
    <name type="scientific">Danaus plexippus plexippus</name>
    <dbReference type="NCBI Taxonomy" id="278856"/>
    <lineage>
        <taxon>Eukaryota</taxon>
        <taxon>Metazoa</taxon>
        <taxon>Ecdysozoa</taxon>
        <taxon>Arthropoda</taxon>
        <taxon>Hexapoda</taxon>
        <taxon>Insecta</taxon>
        <taxon>Pterygota</taxon>
        <taxon>Neoptera</taxon>
        <taxon>Endopterygota</taxon>
        <taxon>Lepidoptera</taxon>
        <taxon>Glossata</taxon>
        <taxon>Ditrysia</taxon>
        <taxon>Papilionoidea</taxon>
        <taxon>Nymphalidae</taxon>
        <taxon>Danainae</taxon>
        <taxon>Danaini</taxon>
        <taxon>Danaina</taxon>
        <taxon>Danaus</taxon>
        <taxon>Danaus</taxon>
    </lineage>
</organism>
<evidence type="ECO:0000313" key="3">
    <source>
        <dbReference type="Proteomes" id="UP000007151"/>
    </source>
</evidence>
<sequence length="67" mass="7733">MLRPSMFLRWETNYKQGRSKPKSKCRTGEVVVTSGFALSCRHIIHTVSPKYVDKYHTAAESSLHNCY</sequence>
<feature type="domain" description="Macro" evidence="1">
    <location>
        <begin position="1"/>
        <end position="67"/>
    </location>
</feature>
<dbReference type="PROSITE" id="PS51154">
    <property type="entry name" value="MACRO"/>
    <property type="match status" value="1"/>
</dbReference>
<accession>A0A212FPP6</accession>